<reference evidence="1 2" key="1">
    <citation type="journal article" date="2018" name="Nat. Ecol. Evol.">
        <title>Pezizomycetes genomes reveal the molecular basis of ectomycorrhizal truffle lifestyle.</title>
        <authorList>
            <person name="Murat C."/>
            <person name="Payen T."/>
            <person name="Noel B."/>
            <person name="Kuo A."/>
            <person name="Morin E."/>
            <person name="Chen J."/>
            <person name="Kohler A."/>
            <person name="Krizsan K."/>
            <person name="Balestrini R."/>
            <person name="Da Silva C."/>
            <person name="Montanini B."/>
            <person name="Hainaut M."/>
            <person name="Levati E."/>
            <person name="Barry K.W."/>
            <person name="Belfiori B."/>
            <person name="Cichocki N."/>
            <person name="Clum A."/>
            <person name="Dockter R.B."/>
            <person name="Fauchery L."/>
            <person name="Guy J."/>
            <person name="Iotti M."/>
            <person name="Le Tacon F."/>
            <person name="Lindquist E.A."/>
            <person name="Lipzen A."/>
            <person name="Malagnac F."/>
            <person name="Mello A."/>
            <person name="Molinier V."/>
            <person name="Miyauchi S."/>
            <person name="Poulain J."/>
            <person name="Riccioni C."/>
            <person name="Rubini A."/>
            <person name="Sitrit Y."/>
            <person name="Splivallo R."/>
            <person name="Traeger S."/>
            <person name="Wang M."/>
            <person name="Zifcakova L."/>
            <person name="Wipf D."/>
            <person name="Zambonelli A."/>
            <person name="Paolocci F."/>
            <person name="Nowrousian M."/>
            <person name="Ottonello S."/>
            <person name="Baldrian P."/>
            <person name="Spatafora J.W."/>
            <person name="Henrissat B."/>
            <person name="Nagy L.G."/>
            <person name="Aury J.M."/>
            <person name="Wincker P."/>
            <person name="Grigoriev I.V."/>
            <person name="Bonfante P."/>
            <person name="Martin F.M."/>
        </authorList>
    </citation>
    <scope>NUCLEOTIDE SEQUENCE [LARGE SCALE GENOMIC DNA]</scope>
    <source>
        <strain evidence="1 2">ATCC MYA-4762</strain>
    </source>
</reference>
<name>A0A3N4LZ31_9PEZI</name>
<dbReference type="EMBL" id="ML121535">
    <property type="protein sequence ID" value="RPB26392.1"/>
    <property type="molecule type" value="Genomic_DNA"/>
</dbReference>
<gene>
    <name evidence="1" type="ORF">L211DRAFT_717124</name>
</gene>
<keyword evidence="2" id="KW-1185">Reference proteome</keyword>
<evidence type="ECO:0000313" key="2">
    <source>
        <dbReference type="Proteomes" id="UP000267821"/>
    </source>
</evidence>
<protein>
    <submittedName>
        <fullName evidence="1">Uncharacterized protein</fullName>
    </submittedName>
</protein>
<dbReference type="InParanoid" id="A0A3N4LZ31"/>
<dbReference type="OrthoDB" id="10408930at2759"/>
<organism evidence="1 2">
    <name type="scientific">Terfezia boudieri ATCC MYA-4762</name>
    <dbReference type="NCBI Taxonomy" id="1051890"/>
    <lineage>
        <taxon>Eukaryota</taxon>
        <taxon>Fungi</taxon>
        <taxon>Dikarya</taxon>
        <taxon>Ascomycota</taxon>
        <taxon>Pezizomycotina</taxon>
        <taxon>Pezizomycetes</taxon>
        <taxon>Pezizales</taxon>
        <taxon>Pezizaceae</taxon>
        <taxon>Terfezia</taxon>
    </lineage>
</organism>
<proteinExistence type="predicted"/>
<dbReference type="Proteomes" id="UP000267821">
    <property type="component" value="Unassembled WGS sequence"/>
</dbReference>
<sequence length="494" mass="54898">MLRLIKPIFPLAAFKPSPRPSQILVRSTHNGEYRLPVNDIVRSYANYGTSPDKVKEQRMESFTRTNEHIDPAPEDTKPEITTDIPKSVNKPLALSVINAKLAAIQTKASVDTQSIKTEVGNLSTNLSAKLDEFKSRIATLGQELSLAKFLEELKRTTKEYRIGIDGVNAKVDQISQLAGDIQMTKNFKSMADKIEVICNVVNGVSTRTDYIDTRIANMEKMVGSIVGDIGGTGIKVESPEANNENAAIQRSLTATTVTAMEWTRASICAMIEMQSSIEKIERLFAMHSKPAPATNDTENVTKQLVDSTRDMDTRIIQLTAIAEAMTGSWGQLENSSVMRINSLGEKVDESTSQVEILDECVHQVMRKLVQFITDYHVGQRNIQGSIAQMESQINSRLCRIEEASLNGVFTESTKEQATKSSKKKWDLFNDLSTPELVLILMFLTATFILLKEIAYAEGWIRVKEDKALATTAVEEMGGGNGEEQKNKRAWGLWQ</sequence>
<dbReference type="AlphaFoldDB" id="A0A3N4LZ31"/>
<evidence type="ECO:0000313" key="1">
    <source>
        <dbReference type="EMBL" id="RPB26392.1"/>
    </source>
</evidence>
<accession>A0A3N4LZ31</accession>